<dbReference type="AlphaFoldDB" id="A0A075JIJ2"/>
<feature type="transmembrane region" description="Helical" evidence="2">
    <location>
        <begin position="16"/>
        <end position="35"/>
    </location>
</feature>
<feature type="region of interest" description="Disordered" evidence="1">
    <location>
        <begin position="337"/>
        <end position="369"/>
    </location>
</feature>
<dbReference type="EMBL" id="CP008889">
    <property type="protein sequence ID" value="AIF41784.1"/>
    <property type="molecule type" value="Genomic_DNA"/>
</dbReference>
<keyword evidence="2" id="KW-0812">Transmembrane</keyword>
<reference evidence="3 4" key="1">
    <citation type="submission" date="2014-07" db="EMBL/GenBank/DDBJ databases">
        <title>Genome Sequencing of Dermacoccus nishinomiyaensis.</title>
        <authorList>
            <person name="Hong K.W."/>
            <person name="Chan K.G."/>
        </authorList>
    </citation>
    <scope>NUCLEOTIDE SEQUENCE [LARGE SCALE GENOMIC DNA]</scope>
    <source>
        <strain evidence="3 4">M25</strain>
    </source>
</reference>
<dbReference type="Proteomes" id="UP000027986">
    <property type="component" value="Chromosome"/>
</dbReference>
<dbReference type="HOGENOM" id="CLU_045983_0_1_11"/>
<evidence type="ECO:0000256" key="1">
    <source>
        <dbReference type="SAM" id="MobiDB-lite"/>
    </source>
</evidence>
<feature type="transmembrane region" description="Helical" evidence="2">
    <location>
        <begin position="183"/>
        <end position="205"/>
    </location>
</feature>
<dbReference type="OrthoDB" id="3288304at2"/>
<accession>A0A075JIJ2</accession>
<organism evidence="3 4">
    <name type="scientific">Dermacoccus nishinomiyaensis</name>
    <dbReference type="NCBI Taxonomy" id="1274"/>
    <lineage>
        <taxon>Bacteria</taxon>
        <taxon>Bacillati</taxon>
        <taxon>Actinomycetota</taxon>
        <taxon>Actinomycetes</taxon>
        <taxon>Micrococcales</taxon>
        <taxon>Dermacoccaceae</taxon>
        <taxon>Dermacoccus</taxon>
    </lineage>
</organism>
<dbReference type="eggNOG" id="COG1511">
    <property type="taxonomic scope" value="Bacteria"/>
</dbReference>
<evidence type="ECO:0000313" key="4">
    <source>
        <dbReference type="Proteomes" id="UP000027986"/>
    </source>
</evidence>
<feature type="transmembrane region" description="Helical" evidence="2">
    <location>
        <begin position="211"/>
        <end position="231"/>
    </location>
</feature>
<keyword evidence="4" id="KW-1185">Reference proteome</keyword>
<dbReference type="KEGG" id="dni:HX89_13635"/>
<feature type="compositionally biased region" description="Basic and acidic residues" evidence="1">
    <location>
        <begin position="337"/>
        <end position="351"/>
    </location>
</feature>
<name>A0A075JIJ2_9MICO</name>
<feature type="transmembrane region" description="Helical" evidence="2">
    <location>
        <begin position="153"/>
        <end position="176"/>
    </location>
</feature>
<proteinExistence type="predicted"/>
<sequence>MSTAHPPTAQAPMRTVLSHVIVPILMGLIMCAAYLGGFHKPSPHHVPVAVVGQAQQAGPLAAKVQDAFGDEADVRTIATPEQATDQLKQLKISAAYVPGDGKAELLTAGGASDTTKSVVEKMFRPVAEKQHDALTVKDVAPLTEDDPAGQNGFFFLVALTVAAYATSIAIGAAAASRPFAQRIALAAGAAVVISTIELAIAAWGYDMFGGHVLATWALSLLYTAGVLTVGVGLHPIVGRFATLLYSAIFVALNFTSSGGVFAPVMQPSFFGWLHDFWIGSGFVEALRRIIYFPDASIAGPLTILFGWLVVGLLCLAVGYAVEQRRVVRARELEEAASHPVGRHAEHAHQDERDELDPETEEELEENVAV</sequence>
<feature type="transmembrane region" description="Helical" evidence="2">
    <location>
        <begin position="297"/>
        <end position="321"/>
    </location>
</feature>
<protein>
    <submittedName>
        <fullName evidence="3">Membrane protein</fullName>
    </submittedName>
</protein>
<evidence type="ECO:0000313" key="3">
    <source>
        <dbReference type="EMBL" id="AIF41784.1"/>
    </source>
</evidence>
<keyword evidence="2" id="KW-1133">Transmembrane helix</keyword>
<keyword evidence="2" id="KW-0472">Membrane</keyword>
<feature type="transmembrane region" description="Helical" evidence="2">
    <location>
        <begin position="243"/>
        <end position="265"/>
    </location>
</feature>
<feature type="compositionally biased region" description="Acidic residues" evidence="1">
    <location>
        <begin position="352"/>
        <end position="369"/>
    </location>
</feature>
<gene>
    <name evidence="3" type="ORF">HX89_13635</name>
</gene>
<evidence type="ECO:0000256" key="2">
    <source>
        <dbReference type="SAM" id="Phobius"/>
    </source>
</evidence>